<gene>
    <name evidence="2" type="ORF">FSARC_12010</name>
</gene>
<feature type="compositionally biased region" description="Basic and acidic residues" evidence="1">
    <location>
        <begin position="1"/>
        <end position="14"/>
    </location>
</feature>
<comment type="caution">
    <text evidence="2">The sequence shown here is derived from an EMBL/GenBank/DDBJ whole genome shotgun (WGS) entry which is preliminary data.</text>
</comment>
<dbReference type="EMBL" id="JABEXW010000799">
    <property type="protein sequence ID" value="KAF4954834.1"/>
    <property type="molecule type" value="Genomic_DNA"/>
</dbReference>
<feature type="region of interest" description="Disordered" evidence="1">
    <location>
        <begin position="1"/>
        <end position="31"/>
    </location>
</feature>
<evidence type="ECO:0000256" key="1">
    <source>
        <dbReference type="SAM" id="MobiDB-lite"/>
    </source>
</evidence>
<reference evidence="2" key="1">
    <citation type="journal article" date="2020" name="BMC Genomics">
        <title>Correction to: Identification and distribution of gene clusters required for synthesis of sphingolipid metabolism inhibitors in diverse species of the filamentous fungus Fusarium.</title>
        <authorList>
            <person name="Kim H.S."/>
            <person name="Lohmar J.M."/>
            <person name="Busman M."/>
            <person name="Brown D.W."/>
            <person name="Naumann T.A."/>
            <person name="Divon H.H."/>
            <person name="Lysoe E."/>
            <person name="Uhlig S."/>
            <person name="Proctor R.H."/>
        </authorList>
    </citation>
    <scope>NUCLEOTIDE SEQUENCE</scope>
    <source>
        <strain evidence="2">NRRL 20472</strain>
    </source>
</reference>
<sequence length="69" mass="7422">MSLIESPEHRESADKSNPSASPAPGDQDVEFSKLQQPFNVHSVIGISYSLSATPLAVGTYLVFAVDQIF</sequence>
<evidence type="ECO:0000313" key="2">
    <source>
        <dbReference type="EMBL" id="KAF4954834.1"/>
    </source>
</evidence>
<dbReference type="AlphaFoldDB" id="A0A8H4TBF9"/>
<evidence type="ECO:0000313" key="3">
    <source>
        <dbReference type="Proteomes" id="UP000622797"/>
    </source>
</evidence>
<dbReference type="Proteomes" id="UP000622797">
    <property type="component" value="Unassembled WGS sequence"/>
</dbReference>
<proteinExistence type="predicted"/>
<organism evidence="2 3">
    <name type="scientific">Fusarium sarcochroum</name>
    <dbReference type="NCBI Taxonomy" id="1208366"/>
    <lineage>
        <taxon>Eukaryota</taxon>
        <taxon>Fungi</taxon>
        <taxon>Dikarya</taxon>
        <taxon>Ascomycota</taxon>
        <taxon>Pezizomycotina</taxon>
        <taxon>Sordariomycetes</taxon>
        <taxon>Hypocreomycetidae</taxon>
        <taxon>Hypocreales</taxon>
        <taxon>Nectriaceae</taxon>
        <taxon>Fusarium</taxon>
        <taxon>Fusarium lateritium species complex</taxon>
    </lineage>
</organism>
<protein>
    <submittedName>
        <fullName evidence="2">Uncharacterized protein</fullName>
    </submittedName>
</protein>
<reference evidence="2" key="2">
    <citation type="submission" date="2020-05" db="EMBL/GenBank/DDBJ databases">
        <authorList>
            <person name="Kim H.-S."/>
            <person name="Proctor R.H."/>
            <person name="Brown D.W."/>
        </authorList>
    </citation>
    <scope>NUCLEOTIDE SEQUENCE</scope>
    <source>
        <strain evidence="2">NRRL 20472</strain>
    </source>
</reference>
<name>A0A8H4TBF9_9HYPO</name>
<keyword evidence="3" id="KW-1185">Reference proteome</keyword>
<accession>A0A8H4TBF9</accession>